<organism evidence="5 6">
    <name type="scientific">Sapientia aquatica</name>
    <dbReference type="NCBI Taxonomy" id="1549640"/>
    <lineage>
        <taxon>Bacteria</taxon>
        <taxon>Pseudomonadati</taxon>
        <taxon>Pseudomonadota</taxon>
        <taxon>Betaproteobacteria</taxon>
        <taxon>Burkholderiales</taxon>
        <taxon>Oxalobacteraceae</taxon>
        <taxon>Sapientia</taxon>
    </lineage>
</organism>
<dbReference type="Proteomes" id="UP000294829">
    <property type="component" value="Unassembled WGS sequence"/>
</dbReference>
<reference evidence="5 6" key="1">
    <citation type="submission" date="2019-03" db="EMBL/GenBank/DDBJ databases">
        <title>Sapientia aquatica gen. nov., sp. nov., isolated from a crater lake.</title>
        <authorList>
            <person name="Felfoldi T."/>
            <person name="Szabo A."/>
            <person name="Toth E."/>
            <person name="Schumann P."/>
            <person name="Keki Z."/>
            <person name="Marialigeti K."/>
            <person name="Mathe I."/>
        </authorList>
    </citation>
    <scope>NUCLEOTIDE SEQUENCE [LARGE SCALE GENOMIC DNA]</scope>
    <source>
        <strain evidence="5 6">SA-152</strain>
    </source>
</reference>
<evidence type="ECO:0000256" key="3">
    <source>
        <dbReference type="SAM" id="Phobius"/>
    </source>
</evidence>
<evidence type="ECO:0000256" key="2">
    <source>
        <dbReference type="PROSITE-ProRule" id="PRU00284"/>
    </source>
</evidence>
<comment type="similarity">
    <text evidence="1">Belongs to the methyl-accepting chemotaxis (MCP) protein family.</text>
</comment>
<dbReference type="Pfam" id="PF00015">
    <property type="entry name" value="MCPsignal"/>
    <property type="match status" value="1"/>
</dbReference>
<dbReference type="PANTHER" id="PTHR43531">
    <property type="entry name" value="PROTEIN ICFG"/>
    <property type="match status" value="1"/>
</dbReference>
<dbReference type="SUPFAM" id="SSF58104">
    <property type="entry name" value="Methyl-accepting chemotaxis protein (MCP) signaling domain"/>
    <property type="match status" value="1"/>
</dbReference>
<dbReference type="GO" id="GO:0007165">
    <property type="term" value="P:signal transduction"/>
    <property type="evidence" value="ECO:0007669"/>
    <property type="project" value="UniProtKB-KW"/>
</dbReference>
<dbReference type="CDD" id="cd11386">
    <property type="entry name" value="MCP_signal"/>
    <property type="match status" value="1"/>
</dbReference>
<keyword evidence="6" id="KW-1185">Reference proteome</keyword>
<dbReference type="EMBL" id="SMYL01000020">
    <property type="protein sequence ID" value="TDK59647.1"/>
    <property type="molecule type" value="Genomic_DNA"/>
</dbReference>
<keyword evidence="3" id="KW-1133">Transmembrane helix</keyword>
<evidence type="ECO:0000256" key="1">
    <source>
        <dbReference type="ARBA" id="ARBA00029447"/>
    </source>
</evidence>
<feature type="transmembrane region" description="Helical" evidence="3">
    <location>
        <begin position="197"/>
        <end position="219"/>
    </location>
</feature>
<dbReference type="PANTHER" id="PTHR43531:SF7">
    <property type="entry name" value="AEROTAXIS RECEPTOR"/>
    <property type="match status" value="1"/>
</dbReference>
<dbReference type="GO" id="GO:0006935">
    <property type="term" value="P:chemotaxis"/>
    <property type="evidence" value="ECO:0007669"/>
    <property type="project" value="TreeGrafter"/>
</dbReference>
<keyword evidence="2" id="KW-0807">Transducer</keyword>
<accession>A0A4R5VN34</accession>
<keyword evidence="3" id="KW-0812">Transmembrane</keyword>
<sequence length="521" mass="57197">MIEAIPESLPAQPINATDPSDELAFYTQIITSQLDLLQAIARDFGLVRDPDIAVNKLALISLQHIPLILDITSYALADSKHIFSKREINPQQVRLISDRLPMTEYLEAQVQENALAASKSNESVKTLLDKELPTTSEFRGLARHYFLMGDVNGNQDRFSQTSEKTFTNYLELQRSTLDKIGEILNQNSNTYLFQRNIVIALTIICLTLAAYLFTAFYSVTKSGLALISSHLHQLSQGDLRFFPEKPKGRDEAAMVLLDLRAAYESLHALIIKVRNEAASLRMTSAYISTRSIEISDRSSHTSQILESQLSTTKTISSNVAQSAQRTESVANFSYENASVAAQGGKVIDEVVETMEGIHSSSKKIGDIIGVIDSIAFQTNILALNASVEAARAGDSGRGFSVVASEVRNLARRSSDAASEIKKLISSSVSQVNEGSKTVTRAGDRMKAMVENANTINQFLEEISESAVSESRELESVSISIDVLNEETQSNLTMIQETKVAADSLLSQADMLEKAISNFRVQ</sequence>
<dbReference type="GO" id="GO:0005886">
    <property type="term" value="C:plasma membrane"/>
    <property type="evidence" value="ECO:0007669"/>
    <property type="project" value="TreeGrafter"/>
</dbReference>
<evidence type="ECO:0000259" key="4">
    <source>
        <dbReference type="PROSITE" id="PS50111"/>
    </source>
</evidence>
<feature type="domain" description="Methyl-accepting transducer" evidence="4">
    <location>
        <begin position="276"/>
        <end position="505"/>
    </location>
</feature>
<dbReference type="OrthoDB" id="343520at2"/>
<dbReference type="SMART" id="SM00283">
    <property type="entry name" value="MA"/>
    <property type="match status" value="1"/>
</dbReference>
<dbReference type="AlphaFoldDB" id="A0A4R5VN34"/>
<protein>
    <recommendedName>
        <fullName evidence="4">Methyl-accepting transducer domain-containing protein</fullName>
    </recommendedName>
</protein>
<dbReference type="Gene3D" id="1.10.287.950">
    <property type="entry name" value="Methyl-accepting chemotaxis protein"/>
    <property type="match status" value="1"/>
</dbReference>
<dbReference type="PROSITE" id="PS50111">
    <property type="entry name" value="CHEMOTAXIS_TRANSDUC_2"/>
    <property type="match status" value="1"/>
</dbReference>
<dbReference type="InterPro" id="IPR004089">
    <property type="entry name" value="MCPsignal_dom"/>
</dbReference>
<evidence type="ECO:0000313" key="6">
    <source>
        <dbReference type="Proteomes" id="UP000294829"/>
    </source>
</evidence>
<evidence type="ECO:0000313" key="5">
    <source>
        <dbReference type="EMBL" id="TDK59647.1"/>
    </source>
</evidence>
<comment type="caution">
    <text evidence="5">The sequence shown here is derived from an EMBL/GenBank/DDBJ whole genome shotgun (WGS) entry which is preliminary data.</text>
</comment>
<dbReference type="RefSeq" id="WP_133331326.1">
    <property type="nucleotide sequence ID" value="NZ_SMYL01000020.1"/>
</dbReference>
<gene>
    <name evidence="5" type="ORF">E2I14_18540</name>
</gene>
<name>A0A4R5VN34_9BURK</name>
<dbReference type="GO" id="GO:0004888">
    <property type="term" value="F:transmembrane signaling receptor activity"/>
    <property type="evidence" value="ECO:0007669"/>
    <property type="project" value="TreeGrafter"/>
</dbReference>
<keyword evidence="3" id="KW-0472">Membrane</keyword>
<dbReference type="InterPro" id="IPR051310">
    <property type="entry name" value="MCP_chemotaxis"/>
</dbReference>
<proteinExistence type="inferred from homology"/>